<dbReference type="AlphaFoldDB" id="A0A0F9NQC0"/>
<dbReference type="SUPFAM" id="SSF53271">
    <property type="entry name" value="PRTase-like"/>
    <property type="match status" value="1"/>
</dbReference>
<dbReference type="Pfam" id="PF00156">
    <property type="entry name" value="Pribosyltran"/>
    <property type="match status" value="1"/>
</dbReference>
<dbReference type="InterPro" id="IPR029057">
    <property type="entry name" value="PRTase-like"/>
</dbReference>
<sequence length="182" mass="20274">MASIRVLYTADEIKEAVGKLALAVIANCTKPVALVPIMDAAIFVATDIIRAFVDYDYDELQMYLCPMQIKTRYWDGTTTVARLLTPIPENTDIVLVDVVIDTGETLGLALGQLPRMPKLIAAVVIKPDKCTDPVFQKQLEVYSCFFVKGDPWLVGYGLDDKGLHRELPYIGVMYEDNLVQQS</sequence>
<name>A0A0F9NQC0_9ZZZZ</name>
<feature type="domain" description="Phosphoribosyltransferase" evidence="1">
    <location>
        <begin position="11"/>
        <end position="134"/>
    </location>
</feature>
<comment type="caution">
    <text evidence="2">The sequence shown here is derived from an EMBL/GenBank/DDBJ whole genome shotgun (WGS) entry which is preliminary data.</text>
</comment>
<proteinExistence type="predicted"/>
<dbReference type="Gene3D" id="3.40.50.2020">
    <property type="match status" value="1"/>
</dbReference>
<reference evidence="2" key="1">
    <citation type="journal article" date="2015" name="Nature">
        <title>Complex archaea that bridge the gap between prokaryotes and eukaryotes.</title>
        <authorList>
            <person name="Spang A."/>
            <person name="Saw J.H."/>
            <person name="Jorgensen S.L."/>
            <person name="Zaremba-Niedzwiedzka K."/>
            <person name="Martijn J."/>
            <person name="Lind A.E."/>
            <person name="van Eijk R."/>
            <person name="Schleper C."/>
            <person name="Guy L."/>
            <person name="Ettema T.J."/>
        </authorList>
    </citation>
    <scope>NUCLEOTIDE SEQUENCE</scope>
</reference>
<dbReference type="EMBL" id="LAZR01003271">
    <property type="protein sequence ID" value="KKN20114.1"/>
    <property type="molecule type" value="Genomic_DNA"/>
</dbReference>
<gene>
    <name evidence="2" type="ORF">LCGC14_0938970</name>
</gene>
<protein>
    <recommendedName>
        <fullName evidence="1">Phosphoribosyltransferase domain-containing protein</fullName>
    </recommendedName>
</protein>
<dbReference type="CDD" id="cd06223">
    <property type="entry name" value="PRTases_typeI"/>
    <property type="match status" value="1"/>
</dbReference>
<accession>A0A0F9NQC0</accession>
<organism evidence="2">
    <name type="scientific">marine sediment metagenome</name>
    <dbReference type="NCBI Taxonomy" id="412755"/>
    <lineage>
        <taxon>unclassified sequences</taxon>
        <taxon>metagenomes</taxon>
        <taxon>ecological metagenomes</taxon>
    </lineage>
</organism>
<evidence type="ECO:0000259" key="1">
    <source>
        <dbReference type="Pfam" id="PF00156"/>
    </source>
</evidence>
<evidence type="ECO:0000313" key="2">
    <source>
        <dbReference type="EMBL" id="KKN20114.1"/>
    </source>
</evidence>
<dbReference type="InterPro" id="IPR000836">
    <property type="entry name" value="PRTase_dom"/>
</dbReference>